<evidence type="ECO:0000313" key="2">
    <source>
        <dbReference type="EMBL" id="EEB47402.1"/>
    </source>
</evidence>
<feature type="domain" description="Carboxymuconolactone decarboxylase-like" evidence="1">
    <location>
        <begin position="35"/>
        <end position="108"/>
    </location>
</feature>
<keyword evidence="2" id="KW-0575">Peroxidase</keyword>
<gene>
    <name evidence="2" type="ORF">PROVALCAL_00578</name>
</gene>
<comment type="caution">
    <text evidence="2">The sequence shown here is derived from an EMBL/GenBank/DDBJ whole genome shotgun (WGS) entry which is preliminary data.</text>
</comment>
<accession>B6XB31</accession>
<dbReference type="InterPro" id="IPR004675">
    <property type="entry name" value="AhpD_core"/>
</dbReference>
<dbReference type="Gene3D" id="1.20.1290.10">
    <property type="entry name" value="AhpD-like"/>
    <property type="match status" value="1"/>
</dbReference>
<dbReference type="GO" id="GO:0051920">
    <property type="term" value="F:peroxiredoxin activity"/>
    <property type="evidence" value="ECO:0007669"/>
    <property type="project" value="InterPro"/>
</dbReference>
<dbReference type="Proteomes" id="UP000003729">
    <property type="component" value="Unassembled WGS sequence"/>
</dbReference>
<name>B6XB31_9GAMM</name>
<dbReference type="NCBIfam" id="TIGR00778">
    <property type="entry name" value="ahpD_dom"/>
    <property type="match status" value="1"/>
</dbReference>
<keyword evidence="2" id="KW-0560">Oxidoreductase</keyword>
<dbReference type="InterPro" id="IPR029032">
    <property type="entry name" value="AhpD-like"/>
</dbReference>
<protein>
    <submittedName>
        <fullName evidence="2">Alkylhydroperoxidase AhpD family core domain protein</fullName>
    </submittedName>
</protein>
<sequence>MIKGEIMSKFTEINQNTHKTMPELGQRIPDVIAHFSSLIATASREGALDTKTKELIAIGITVASRCDGCVAFHTKALVDLGVTQQELAEALGVAILMGGGPSFMYAIQTWNAYNEFTNTL</sequence>
<evidence type="ECO:0000313" key="3">
    <source>
        <dbReference type="Proteomes" id="UP000003729"/>
    </source>
</evidence>
<dbReference type="AlphaFoldDB" id="B6XB31"/>
<dbReference type="SUPFAM" id="SSF69118">
    <property type="entry name" value="AhpD-like"/>
    <property type="match status" value="1"/>
</dbReference>
<proteinExistence type="predicted"/>
<dbReference type="PANTHER" id="PTHR33930:SF2">
    <property type="entry name" value="BLR3452 PROTEIN"/>
    <property type="match status" value="1"/>
</dbReference>
<dbReference type="PANTHER" id="PTHR33930">
    <property type="entry name" value="ALKYL HYDROPEROXIDE REDUCTASE AHPD"/>
    <property type="match status" value="1"/>
</dbReference>
<dbReference type="Pfam" id="PF02627">
    <property type="entry name" value="CMD"/>
    <property type="match status" value="1"/>
</dbReference>
<organism evidence="2 3">
    <name type="scientific">Providencia alcalifaciens DSM 30120</name>
    <dbReference type="NCBI Taxonomy" id="520999"/>
    <lineage>
        <taxon>Bacteria</taxon>
        <taxon>Pseudomonadati</taxon>
        <taxon>Pseudomonadota</taxon>
        <taxon>Gammaproteobacteria</taxon>
        <taxon>Enterobacterales</taxon>
        <taxon>Morganellaceae</taxon>
        <taxon>Providencia</taxon>
    </lineage>
</organism>
<dbReference type="InterPro" id="IPR003779">
    <property type="entry name" value="CMD-like"/>
</dbReference>
<evidence type="ECO:0000259" key="1">
    <source>
        <dbReference type="Pfam" id="PF02627"/>
    </source>
</evidence>
<dbReference type="EMBL" id="ABXW01000007">
    <property type="protein sequence ID" value="EEB47402.1"/>
    <property type="molecule type" value="Genomic_DNA"/>
</dbReference>
<dbReference type="eggNOG" id="COG0599">
    <property type="taxonomic scope" value="Bacteria"/>
</dbReference>
<reference evidence="2 3" key="1">
    <citation type="submission" date="2008-10" db="EMBL/GenBank/DDBJ databases">
        <title>Draft genome sequence of Providencia alcalifaciens (DSM 30120).</title>
        <authorList>
            <person name="Sudarsanam P."/>
            <person name="Ley R."/>
            <person name="Guruge J."/>
            <person name="Turnbaugh P.J."/>
            <person name="Mahowald M."/>
            <person name="Liep D."/>
            <person name="Gordon J."/>
        </authorList>
    </citation>
    <scope>NUCLEOTIDE SEQUENCE [LARGE SCALE GENOMIC DNA]</scope>
    <source>
        <strain evidence="2 3">DSM 30120</strain>
    </source>
</reference>
<reference evidence="2 3" key="2">
    <citation type="submission" date="2008-10" db="EMBL/GenBank/DDBJ databases">
        <authorList>
            <person name="Fulton L."/>
            <person name="Clifton S."/>
            <person name="Fulton B."/>
            <person name="Xu J."/>
            <person name="Minx P."/>
            <person name="Pepin K.H."/>
            <person name="Johnson M."/>
            <person name="Bhonagiri V."/>
            <person name="Nash W.E."/>
            <person name="Mardis E.R."/>
            <person name="Wilson R.K."/>
        </authorList>
    </citation>
    <scope>NUCLEOTIDE SEQUENCE [LARGE SCALE GENOMIC DNA]</scope>
    <source>
        <strain evidence="2 3">DSM 30120</strain>
    </source>
</reference>